<dbReference type="EMBL" id="SDOX01000006">
    <property type="protein sequence ID" value="TFJ87119.1"/>
    <property type="molecule type" value="Genomic_DNA"/>
</dbReference>
<feature type="compositionally biased region" description="Low complexity" evidence="3">
    <location>
        <begin position="341"/>
        <end position="356"/>
    </location>
</feature>
<dbReference type="Gene3D" id="1.10.8.60">
    <property type="match status" value="1"/>
</dbReference>
<name>A0A4D9DEM8_9STRA</name>
<keyword evidence="1" id="KW-0547">Nucleotide-binding</keyword>
<dbReference type="NCBIfam" id="TIGR00382">
    <property type="entry name" value="clpX"/>
    <property type="match status" value="1"/>
</dbReference>
<evidence type="ECO:0000256" key="1">
    <source>
        <dbReference type="ARBA" id="ARBA00022741"/>
    </source>
</evidence>
<feature type="region of interest" description="Disordered" evidence="3">
    <location>
        <begin position="169"/>
        <end position="247"/>
    </location>
</feature>
<feature type="domain" description="AAA+ ATPase" evidence="4">
    <location>
        <begin position="388"/>
        <end position="545"/>
    </location>
</feature>
<feature type="region of interest" description="Disordered" evidence="3">
    <location>
        <begin position="317"/>
        <end position="383"/>
    </location>
</feature>
<organism evidence="6 7">
    <name type="scientific">Nannochloropsis salina CCMP1776</name>
    <dbReference type="NCBI Taxonomy" id="1027361"/>
    <lineage>
        <taxon>Eukaryota</taxon>
        <taxon>Sar</taxon>
        <taxon>Stramenopiles</taxon>
        <taxon>Ochrophyta</taxon>
        <taxon>Eustigmatophyceae</taxon>
        <taxon>Eustigmatales</taxon>
        <taxon>Monodopsidaceae</taxon>
        <taxon>Microchloropsis</taxon>
        <taxon>Microchloropsis salina</taxon>
    </lineage>
</organism>
<proteinExistence type="predicted"/>
<gene>
    <name evidence="6" type="ORF">NSK_001453</name>
</gene>
<keyword evidence="7" id="KW-1185">Reference proteome</keyword>
<dbReference type="GO" id="GO:0140662">
    <property type="term" value="F:ATP-dependent protein folding chaperone"/>
    <property type="evidence" value="ECO:0007669"/>
    <property type="project" value="InterPro"/>
</dbReference>
<feature type="compositionally biased region" description="Low complexity" evidence="3">
    <location>
        <begin position="47"/>
        <end position="71"/>
    </location>
</feature>
<dbReference type="InterPro" id="IPR003959">
    <property type="entry name" value="ATPase_AAA_core"/>
</dbReference>
<dbReference type="InterPro" id="IPR019489">
    <property type="entry name" value="Clp_ATPase_C"/>
</dbReference>
<evidence type="ECO:0000259" key="4">
    <source>
        <dbReference type="SMART" id="SM00382"/>
    </source>
</evidence>
<reference evidence="6 7" key="1">
    <citation type="submission" date="2019-01" db="EMBL/GenBank/DDBJ databases">
        <title>Nuclear Genome Assembly of the Microalgal Biofuel strain Nannochloropsis salina CCMP1776.</title>
        <authorList>
            <person name="Hovde B."/>
        </authorList>
    </citation>
    <scope>NUCLEOTIDE SEQUENCE [LARGE SCALE GENOMIC DNA]</scope>
    <source>
        <strain evidence="6 7">CCMP1776</strain>
    </source>
</reference>
<evidence type="ECO:0000313" key="7">
    <source>
        <dbReference type="Proteomes" id="UP000355283"/>
    </source>
</evidence>
<evidence type="ECO:0000256" key="3">
    <source>
        <dbReference type="SAM" id="MobiDB-lite"/>
    </source>
</evidence>
<dbReference type="InterPro" id="IPR004487">
    <property type="entry name" value="Clp_protease_ATP-bd_su_ClpX"/>
</dbReference>
<feature type="compositionally biased region" description="Pro residues" evidence="3">
    <location>
        <begin position="197"/>
        <end position="209"/>
    </location>
</feature>
<keyword evidence="2" id="KW-0067">ATP-binding</keyword>
<dbReference type="SMART" id="SM00382">
    <property type="entry name" value="AAA"/>
    <property type="match status" value="1"/>
</dbReference>
<dbReference type="GO" id="GO:0016887">
    <property type="term" value="F:ATP hydrolysis activity"/>
    <property type="evidence" value="ECO:0007669"/>
    <property type="project" value="InterPro"/>
</dbReference>
<dbReference type="GO" id="GO:0051082">
    <property type="term" value="F:unfolded protein binding"/>
    <property type="evidence" value="ECO:0007669"/>
    <property type="project" value="InterPro"/>
</dbReference>
<dbReference type="CDD" id="cd19497">
    <property type="entry name" value="RecA-like_ClpX"/>
    <property type="match status" value="1"/>
</dbReference>
<feature type="domain" description="Clp ATPase C-terminal" evidence="5">
    <location>
        <begin position="596"/>
        <end position="689"/>
    </location>
</feature>
<feature type="region of interest" description="Disordered" evidence="3">
    <location>
        <begin position="707"/>
        <end position="739"/>
    </location>
</feature>
<dbReference type="NCBIfam" id="NF003745">
    <property type="entry name" value="PRK05342.1"/>
    <property type="match status" value="1"/>
</dbReference>
<evidence type="ECO:0000256" key="2">
    <source>
        <dbReference type="ARBA" id="ARBA00022840"/>
    </source>
</evidence>
<dbReference type="GO" id="GO:0051603">
    <property type="term" value="P:proteolysis involved in protein catabolic process"/>
    <property type="evidence" value="ECO:0007669"/>
    <property type="project" value="TreeGrafter"/>
</dbReference>
<dbReference type="Pfam" id="PF07724">
    <property type="entry name" value="AAA_2"/>
    <property type="match status" value="1"/>
</dbReference>
<dbReference type="GO" id="GO:0005524">
    <property type="term" value="F:ATP binding"/>
    <property type="evidence" value="ECO:0007669"/>
    <property type="project" value="UniProtKB-KW"/>
</dbReference>
<dbReference type="GO" id="GO:0005759">
    <property type="term" value="C:mitochondrial matrix"/>
    <property type="evidence" value="ECO:0007669"/>
    <property type="project" value="TreeGrafter"/>
</dbReference>
<dbReference type="PANTHER" id="PTHR48102">
    <property type="entry name" value="ATP-DEPENDENT CLP PROTEASE ATP-BINDING SUBUNIT CLPX-LIKE, MITOCHONDRIAL-RELATED"/>
    <property type="match status" value="1"/>
</dbReference>
<sequence>MLGSCGRSASRQAIWRLRKVKLTLACNRSWLSSALPRSGNSSIIHAPSVSDSSPSSEVQCQAAAPEQQQAQPTRPRHNHAHEDYQQQVDCKLIGRTPAATSLPSLPPEQPRQSFRCPRCANYLATAIDASGGTDGTYFCSVCSIWVLSTGHGSCEKAFYLPSPADSVLQRKVNNPPPPSSPPPAPGDPFFPAAKPGLPSPGSNPPPGSPDDPFMTQHASHSDNFPPARAAPDTHVPPHGQSPPPTFRLLTPKQIYQGLDEYVIGQAAVKIALAVGVHNHYKRLAVQCRAPPARQQEQEQSTQSSLSQELASDIDPTLLATPGMHIPPPPPPAPSSVPPDPSHQSASSNPSTSSSSPLRAFHPAPFRRRGPRQSEGEGNVKQVDPVELDKTNILLIGPTGSGKTLLAKTLARLIDVPFIIADATCLTQAGYVGEDVESILYKLYLEAGQDLERAQRGIVYIDEIDKVSRKSENVSITRDVSGEGVQQALLKIVEGSVVNVPKEGGRKNPRGDFMQFDTNDVLFICGGAFAGLEHTITHRLSAASIGFGATVRPKAALEGQAAQSDTYDRVEPCDLVHYGILPEFVGRFPVVVSTSGLSLEQLIRVLTEPKNALIKQYRYLFALHHVEFHVTNAALEEIAALALSKNTGARGLRSILERVLMQAMFDIPDEPQVTAIVVDHEAVHSRKVRLLHEPMTLSKYLAEMQGEHPHHGMAPVDGDGLEDDHHGHQHQQPQSMVGGV</sequence>
<dbReference type="InterPro" id="IPR027417">
    <property type="entry name" value="P-loop_NTPase"/>
</dbReference>
<dbReference type="SMART" id="SM01086">
    <property type="entry name" value="ClpB_D2-small"/>
    <property type="match status" value="1"/>
</dbReference>
<evidence type="ECO:0000259" key="5">
    <source>
        <dbReference type="SMART" id="SM01086"/>
    </source>
</evidence>
<dbReference type="OrthoDB" id="1721884at2759"/>
<evidence type="ECO:0008006" key="8">
    <source>
        <dbReference type="Google" id="ProtNLM"/>
    </source>
</evidence>
<dbReference type="AlphaFoldDB" id="A0A4D9DEM8"/>
<dbReference type="InterPro" id="IPR003593">
    <property type="entry name" value="AAA+_ATPase"/>
</dbReference>
<dbReference type="InterPro" id="IPR050052">
    <property type="entry name" value="ATP-dep_Clp_protease_ClpX"/>
</dbReference>
<accession>A0A4D9DEM8</accession>
<feature type="compositionally biased region" description="Pro residues" evidence="3">
    <location>
        <begin position="174"/>
        <end position="188"/>
    </location>
</feature>
<dbReference type="Proteomes" id="UP000355283">
    <property type="component" value="Unassembled WGS sequence"/>
</dbReference>
<dbReference type="PANTHER" id="PTHR48102:SF7">
    <property type="entry name" value="ATP-DEPENDENT CLP PROTEASE ATP-BINDING SUBUNIT CLPX-LIKE, MITOCHONDRIAL"/>
    <property type="match status" value="1"/>
</dbReference>
<protein>
    <recommendedName>
        <fullName evidence="8">ClpX-type ZB domain-containing protein</fullName>
    </recommendedName>
</protein>
<dbReference type="Pfam" id="PF10431">
    <property type="entry name" value="ClpB_D2-small"/>
    <property type="match status" value="1"/>
</dbReference>
<evidence type="ECO:0000313" key="6">
    <source>
        <dbReference type="EMBL" id="TFJ87119.1"/>
    </source>
</evidence>
<feature type="region of interest" description="Disordered" evidence="3">
    <location>
        <begin position="45"/>
        <end position="83"/>
    </location>
</feature>
<dbReference type="SUPFAM" id="SSF52540">
    <property type="entry name" value="P-loop containing nucleoside triphosphate hydrolases"/>
    <property type="match status" value="1"/>
</dbReference>
<feature type="compositionally biased region" description="Pro residues" evidence="3">
    <location>
        <begin position="324"/>
        <end position="340"/>
    </location>
</feature>
<comment type="caution">
    <text evidence="6">The sequence shown here is derived from an EMBL/GenBank/DDBJ whole genome shotgun (WGS) entry which is preliminary data.</text>
</comment>
<dbReference type="Gene3D" id="3.40.50.300">
    <property type="entry name" value="P-loop containing nucleotide triphosphate hydrolases"/>
    <property type="match status" value="1"/>
</dbReference>
<dbReference type="FunFam" id="1.10.8.60:FF:000002">
    <property type="entry name" value="ATP-dependent Clp protease ATP-binding subunit ClpX"/>
    <property type="match status" value="1"/>
</dbReference>